<evidence type="ECO:0000259" key="3">
    <source>
        <dbReference type="Pfam" id="PF18962"/>
    </source>
</evidence>
<proteinExistence type="predicted"/>
<dbReference type="Gene3D" id="2.60.120.200">
    <property type="match status" value="1"/>
</dbReference>
<dbReference type="NCBIfam" id="TIGR04183">
    <property type="entry name" value="Por_Secre_tail"/>
    <property type="match status" value="1"/>
</dbReference>
<evidence type="ECO:0000313" key="4">
    <source>
        <dbReference type="EMBL" id="MFC3754731.1"/>
    </source>
</evidence>
<feature type="domain" description="Secretion system C-terminal sorting" evidence="3">
    <location>
        <begin position="252"/>
        <end position="317"/>
    </location>
</feature>
<feature type="signal peptide" evidence="2">
    <location>
        <begin position="1"/>
        <end position="18"/>
    </location>
</feature>
<dbReference type="Proteomes" id="UP001595735">
    <property type="component" value="Unassembled WGS sequence"/>
</dbReference>
<dbReference type="InterPro" id="IPR026444">
    <property type="entry name" value="Secre_tail"/>
</dbReference>
<dbReference type="RefSeq" id="WP_290301968.1">
    <property type="nucleotide sequence ID" value="NZ_JAUFQR010000003.1"/>
</dbReference>
<dbReference type="EMBL" id="JBHRYO010000001">
    <property type="protein sequence ID" value="MFC3754731.1"/>
    <property type="molecule type" value="Genomic_DNA"/>
</dbReference>
<evidence type="ECO:0000256" key="1">
    <source>
        <dbReference type="ARBA" id="ARBA00022729"/>
    </source>
</evidence>
<reference evidence="5" key="1">
    <citation type="journal article" date="2019" name="Int. J. Syst. Evol. Microbiol.">
        <title>The Global Catalogue of Microorganisms (GCM) 10K type strain sequencing project: providing services to taxonomists for standard genome sequencing and annotation.</title>
        <authorList>
            <consortium name="The Broad Institute Genomics Platform"/>
            <consortium name="The Broad Institute Genome Sequencing Center for Infectious Disease"/>
            <person name="Wu L."/>
            <person name="Ma J."/>
        </authorList>
    </citation>
    <scope>NUCLEOTIDE SEQUENCE [LARGE SCALE GENOMIC DNA]</scope>
    <source>
        <strain evidence="5">CECT 7798</strain>
    </source>
</reference>
<evidence type="ECO:0000256" key="2">
    <source>
        <dbReference type="SAM" id="SignalP"/>
    </source>
</evidence>
<keyword evidence="1 2" id="KW-0732">Signal</keyword>
<name>A0ABV7XQW5_9FLAO</name>
<protein>
    <submittedName>
        <fullName evidence="4">T9SS-dependent choice-of-anchor J family protein</fullName>
    </submittedName>
</protein>
<comment type="caution">
    <text evidence="4">The sequence shown here is derived from an EMBL/GenBank/DDBJ whole genome shotgun (WGS) entry which is preliminary data.</text>
</comment>
<feature type="chain" id="PRO_5046005803" evidence="2">
    <location>
        <begin position="19"/>
        <end position="319"/>
    </location>
</feature>
<sequence length="319" mass="34401">MKKIILSLSLMLGTVAYSQTVLLNESFETYPNFVVTGIGSWLTLDLDEAGTFYGGGPVINGTTVSSWTPDWPNASSAKAFQIFNPSASNATNNLSVVAGVDEEVRDFTPHTGLKYAAAWAASAQLGTIANNDWLITPSVTLGATSNTLTFWVKALSPDYTEQYKIGVYTGSGTPISDSNFTIISGATALNATYPAWQMVTYNLDAYAGQTIRVGFNYMAENKYMFMLDDVKITTGGSLGTHETSKAKNNTAIYPNPTRGEINIKTDKKVKSTSIIDMSGKTLSRTESDNPNISSLPKGTYLMKIEFADGTSATEKIIKQ</sequence>
<gene>
    <name evidence="4" type="ORF">ACFONJ_01920</name>
</gene>
<dbReference type="Pfam" id="PF18962">
    <property type="entry name" value="Por_Secre_tail"/>
    <property type="match status" value="1"/>
</dbReference>
<evidence type="ECO:0000313" key="5">
    <source>
        <dbReference type="Proteomes" id="UP001595735"/>
    </source>
</evidence>
<organism evidence="4 5">
    <name type="scientific">Chryseobacterium tructae</name>
    <dbReference type="NCBI Taxonomy" id="1037380"/>
    <lineage>
        <taxon>Bacteria</taxon>
        <taxon>Pseudomonadati</taxon>
        <taxon>Bacteroidota</taxon>
        <taxon>Flavobacteriia</taxon>
        <taxon>Flavobacteriales</taxon>
        <taxon>Weeksellaceae</taxon>
        <taxon>Chryseobacterium group</taxon>
        <taxon>Chryseobacterium</taxon>
    </lineage>
</organism>
<accession>A0ABV7XQW5</accession>
<keyword evidence="5" id="KW-1185">Reference proteome</keyword>
<dbReference type="NCBIfam" id="NF038128">
    <property type="entry name" value="choice_anch_J"/>
    <property type="match status" value="1"/>
</dbReference>